<organism evidence="1 2">
    <name type="scientific">Brumicola pallidula DSM 14239 = ACAM 615</name>
    <dbReference type="NCBI Taxonomy" id="1121922"/>
    <lineage>
        <taxon>Bacteria</taxon>
        <taxon>Pseudomonadati</taxon>
        <taxon>Pseudomonadota</taxon>
        <taxon>Gammaproteobacteria</taxon>
        <taxon>Alteromonadales</taxon>
        <taxon>Alteromonadaceae</taxon>
        <taxon>Brumicola</taxon>
    </lineage>
</organism>
<reference evidence="2" key="1">
    <citation type="journal article" date="2014" name="Environ. Microbiol.">
        <title>Comparative genomics of the marine bacterial genus Glaciecola reveals the high degree of genomic diversity and genomic characteristic for cold adaptation.</title>
        <authorList>
            <person name="Qin Q.L."/>
            <person name="Xie B.B."/>
            <person name="Yu Y."/>
            <person name="Shu Y.L."/>
            <person name="Rong J.C."/>
            <person name="Zhang Y.J."/>
            <person name="Zhao D.L."/>
            <person name="Chen X.L."/>
            <person name="Zhang X.Y."/>
            <person name="Chen B."/>
            <person name="Zhou B.C."/>
            <person name="Zhang Y.Z."/>
        </authorList>
    </citation>
    <scope>NUCLEOTIDE SEQUENCE [LARGE SCALE GENOMIC DNA]</scope>
    <source>
        <strain evidence="2">ACAM 615</strain>
    </source>
</reference>
<dbReference type="AlphaFoldDB" id="K6ZPA4"/>
<proteinExistence type="predicted"/>
<dbReference type="Proteomes" id="UP000006251">
    <property type="component" value="Unassembled WGS sequence"/>
</dbReference>
<keyword evidence="2" id="KW-1185">Reference proteome</keyword>
<name>K6ZPA4_9ALTE</name>
<protein>
    <submittedName>
        <fullName evidence="1">Uncharacterized protein</fullName>
    </submittedName>
</protein>
<dbReference type="EMBL" id="BAEQ01000066">
    <property type="protein sequence ID" value="GAC30713.1"/>
    <property type="molecule type" value="Genomic_DNA"/>
</dbReference>
<accession>K6ZPA4</accession>
<comment type="caution">
    <text evidence="1">The sequence shown here is derived from an EMBL/GenBank/DDBJ whole genome shotgun (WGS) entry which is preliminary data.</text>
</comment>
<sequence length="37" mass="4307">MLVVRSVNFDLKNRLKATKILDINKHIKPAITKVYIL</sequence>
<gene>
    <name evidence="1" type="ORF">GPAL_3873</name>
</gene>
<evidence type="ECO:0000313" key="2">
    <source>
        <dbReference type="Proteomes" id="UP000006251"/>
    </source>
</evidence>
<evidence type="ECO:0000313" key="1">
    <source>
        <dbReference type="EMBL" id="GAC30713.1"/>
    </source>
</evidence>